<organism evidence="1 2">
    <name type="scientific">Larinioides sclopetarius</name>
    <dbReference type="NCBI Taxonomy" id="280406"/>
    <lineage>
        <taxon>Eukaryota</taxon>
        <taxon>Metazoa</taxon>
        <taxon>Ecdysozoa</taxon>
        <taxon>Arthropoda</taxon>
        <taxon>Chelicerata</taxon>
        <taxon>Arachnida</taxon>
        <taxon>Araneae</taxon>
        <taxon>Araneomorphae</taxon>
        <taxon>Entelegynae</taxon>
        <taxon>Araneoidea</taxon>
        <taxon>Araneidae</taxon>
        <taxon>Larinioides</taxon>
    </lineage>
</organism>
<dbReference type="EMBL" id="CAXIEN010000090">
    <property type="protein sequence ID" value="CAL1276066.1"/>
    <property type="molecule type" value="Genomic_DNA"/>
</dbReference>
<proteinExistence type="predicted"/>
<sequence>MSFRTTSVRIQERSHLSVKNATKDLLETII</sequence>
<accession>A0AAV1ZW48</accession>
<reference evidence="1 2" key="1">
    <citation type="submission" date="2024-04" db="EMBL/GenBank/DDBJ databases">
        <authorList>
            <person name="Rising A."/>
            <person name="Reimegard J."/>
            <person name="Sonavane S."/>
            <person name="Akerstrom W."/>
            <person name="Nylinder S."/>
            <person name="Hedman E."/>
            <person name="Kallberg Y."/>
        </authorList>
    </citation>
    <scope>NUCLEOTIDE SEQUENCE [LARGE SCALE GENOMIC DNA]</scope>
</reference>
<keyword evidence="2" id="KW-1185">Reference proteome</keyword>
<protein>
    <submittedName>
        <fullName evidence="1">Uncharacterized protein</fullName>
    </submittedName>
</protein>
<dbReference type="AlphaFoldDB" id="A0AAV1ZW48"/>
<name>A0AAV1ZW48_9ARAC</name>
<comment type="caution">
    <text evidence="1">The sequence shown here is derived from an EMBL/GenBank/DDBJ whole genome shotgun (WGS) entry which is preliminary data.</text>
</comment>
<gene>
    <name evidence="1" type="ORF">LARSCL_LOCUS8446</name>
</gene>
<dbReference type="Proteomes" id="UP001497382">
    <property type="component" value="Unassembled WGS sequence"/>
</dbReference>
<evidence type="ECO:0000313" key="2">
    <source>
        <dbReference type="Proteomes" id="UP001497382"/>
    </source>
</evidence>
<evidence type="ECO:0000313" key="1">
    <source>
        <dbReference type="EMBL" id="CAL1276066.1"/>
    </source>
</evidence>